<proteinExistence type="inferred from homology"/>
<dbReference type="Pfam" id="PF01355">
    <property type="entry name" value="HIPIP"/>
    <property type="match status" value="1"/>
</dbReference>
<keyword evidence="7 8" id="KW-0411">Iron-sulfur</keyword>
<dbReference type="PROSITE" id="PS51373">
    <property type="entry name" value="HIPIP"/>
    <property type="match status" value="1"/>
</dbReference>
<reference evidence="12 13" key="2">
    <citation type="submission" date="2018-02" db="EMBL/GenBank/DDBJ databases">
        <title>Subsurface microbial communities from deep shales in Ohio and West Virginia, USA.</title>
        <authorList>
            <person name="Wrighton K."/>
        </authorList>
    </citation>
    <scope>NUCLEOTIDE SEQUENCE [LARGE SCALE GENOMIC DNA]</scope>
    <source>
        <strain evidence="12 13">UTICA-S1B9</strain>
    </source>
</reference>
<protein>
    <recommendedName>
        <fullName evidence="8">High-potential iron-sulfur protein</fullName>
        <shortName evidence="8">HiPIP</shortName>
    </recommendedName>
</protein>
<keyword evidence="3 8" id="KW-0004">4Fe-4S</keyword>
<organism evidence="12 13">
    <name type="scientific">Marinobacter persicus</name>
    <dbReference type="NCBI Taxonomy" id="930118"/>
    <lineage>
        <taxon>Bacteria</taxon>
        <taxon>Pseudomonadati</taxon>
        <taxon>Pseudomonadota</taxon>
        <taxon>Gammaproteobacteria</taxon>
        <taxon>Pseudomonadales</taxon>
        <taxon>Marinobacteraceae</taxon>
        <taxon>Marinobacter</taxon>
    </lineage>
</organism>
<comment type="subunit">
    <text evidence="8">Homodimer.</text>
</comment>
<reference evidence="11 14" key="1">
    <citation type="submission" date="2018-02" db="EMBL/GenBank/DDBJ databases">
        <title>Deep subsurface shale carbon reservoir microbial communities from Ohio and West Virginia, USA.</title>
        <authorList>
            <person name="Wrighton K."/>
        </authorList>
    </citation>
    <scope>NUCLEOTIDE SEQUENCE [LARGE SCALE GENOMIC DNA]</scope>
    <source>
        <strain evidence="11 14">UTICA-S1B6</strain>
    </source>
</reference>
<dbReference type="Proteomes" id="UP000239648">
    <property type="component" value="Unassembled WGS sequence"/>
</dbReference>
<dbReference type="AlphaFoldDB" id="A0A2S6G9Q6"/>
<comment type="similarity">
    <text evidence="8">Belongs to the high-potential iron-sulfur protein (HiPIP) family.</text>
</comment>
<keyword evidence="4 8" id="KW-0479">Metal-binding</keyword>
<evidence type="ECO:0000256" key="2">
    <source>
        <dbReference type="ARBA" id="ARBA00022448"/>
    </source>
</evidence>
<name>A0A2S6G9Q6_9GAMM</name>
<feature type="signal peptide" evidence="9">
    <location>
        <begin position="1"/>
        <end position="36"/>
    </location>
</feature>
<dbReference type="GO" id="GO:0019646">
    <property type="term" value="P:aerobic electron transport chain"/>
    <property type="evidence" value="ECO:0007669"/>
    <property type="project" value="InterPro"/>
</dbReference>
<evidence type="ECO:0000313" key="12">
    <source>
        <dbReference type="EMBL" id="PPK56050.1"/>
    </source>
</evidence>
<dbReference type="EMBL" id="PTIU01000002">
    <property type="protein sequence ID" value="PPK56050.1"/>
    <property type="molecule type" value="Genomic_DNA"/>
</dbReference>
<comment type="caution">
    <text evidence="12">The sequence shown here is derived from an EMBL/GenBank/DDBJ whole genome shotgun (WGS) entry which is preliminary data.</text>
</comment>
<keyword evidence="9" id="KW-0732">Signal</keyword>
<dbReference type="GO" id="GO:0009055">
    <property type="term" value="F:electron transfer activity"/>
    <property type="evidence" value="ECO:0007669"/>
    <property type="project" value="InterPro"/>
</dbReference>
<dbReference type="GO" id="GO:0051539">
    <property type="term" value="F:4 iron, 4 sulfur cluster binding"/>
    <property type="evidence" value="ECO:0007669"/>
    <property type="project" value="UniProtKB-KW"/>
</dbReference>
<dbReference type="PROSITE" id="PS51318">
    <property type="entry name" value="TAT"/>
    <property type="match status" value="1"/>
</dbReference>
<evidence type="ECO:0000313" key="13">
    <source>
        <dbReference type="Proteomes" id="UP000239446"/>
    </source>
</evidence>
<dbReference type="RefSeq" id="WP_104414820.1">
    <property type="nucleotide sequence ID" value="NZ_PTIT01000002.1"/>
</dbReference>
<dbReference type="Proteomes" id="UP000239446">
    <property type="component" value="Unassembled WGS sequence"/>
</dbReference>
<keyword evidence="14" id="KW-1185">Reference proteome</keyword>
<keyword evidence="5 8" id="KW-0249">Electron transport</keyword>
<evidence type="ECO:0000256" key="4">
    <source>
        <dbReference type="ARBA" id="ARBA00022723"/>
    </source>
</evidence>
<comment type="function">
    <text evidence="1 8">Specific class of high-redox-potential 4Fe-4S ferredoxins. Functions in anaerobic electron transport in most purple and in some other photosynthetic bacteria and in at least one genus (Paracoccus) of halophilic, denitrifying bacteria.</text>
</comment>
<dbReference type="GO" id="GO:0046872">
    <property type="term" value="F:metal ion binding"/>
    <property type="evidence" value="ECO:0007669"/>
    <property type="project" value="UniProtKB-KW"/>
</dbReference>
<evidence type="ECO:0000256" key="6">
    <source>
        <dbReference type="ARBA" id="ARBA00023004"/>
    </source>
</evidence>
<dbReference type="Gene3D" id="4.10.490.10">
    <property type="entry name" value="High potential iron-sulphur protein"/>
    <property type="match status" value="1"/>
</dbReference>
<dbReference type="InterPro" id="IPR006311">
    <property type="entry name" value="TAT_signal"/>
</dbReference>
<dbReference type="SUPFAM" id="SSF57652">
    <property type="entry name" value="HIPIP (high potential iron protein)"/>
    <property type="match status" value="1"/>
</dbReference>
<keyword evidence="6 8" id="KW-0408">Iron</keyword>
<dbReference type="InterPro" id="IPR036369">
    <property type="entry name" value="HIPIP_sf"/>
</dbReference>
<evidence type="ECO:0000256" key="7">
    <source>
        <dbReference type="ARBA" id="ARBA00023014"/>
    </source>
</evidence>
<evidence type="ECO:0000256" key="9">
    <source>
        <dbReference type="SAM" id="SignalP"/>
    </source>
</evidence>
<feature type="chain" id="PRO_5015727063" description="High-potential iron-sulfur protein" evidence="9">
    <location>
        <begin position="37"/>
        <end position="107"/>
    </location>
</feature>
<dbReference type="InterPro" id="IPR000170">
    <property type="entry name" value="High_potential_FeS_prot"/>
</dbReference>
<feature type="domain" description="High potential iron-sulfur proteins family profile" evidence="10">
    <location>
        <begin position="31"/>
        <end position="107"/>
    </location>
</feature>
<dbReference type="OrthoDB" id="5298540at2"/>
<evidence type="ECO:0000313" key="11">
    <source>
        <dbReference type="EMBL" id="PPK53213.1"/>
    </source>
</evidence>
<evidence type="ECO:0000256" key="3">
    <source>
        <dbReference type="ARBA" id="ARBA00022485"/>
    </source>
</evidence>
<accession>A0A2S6G9Q6</accession>
<dbReference type="EMBL" id="PTIT01000002">
    <property type="protein sequence ID" value="PPK53213.1"/>
    <property type="molecule type" value="Genomic_DNA"/>
</dbReference>
<evidence type="ECO:0000256" key="8">
    <source>
        <dbReference type="RuleBase" id="RU000620"/>
    </source>
</evidence>
<evidence type="ECO:0000256" key="5">
    <source>
        <dbReference type="ARBA" id="ARBA00022982"/>
    </source>
</evidence>
<evidence type="ECO:0000313" key="14">
    <source>
        <dbReference type="Proteomes" id="UP000239648"/>
    </source>
</evidence>
<keyword evidence="2 8" id="KW-0813">Transport</keyword>
<gene>
    <name evidence="12" type="ORF">B0H24_100213</name>
    <name evidence="11" type="ORF">BY455_10213</name>
</gene>
<evidence type="ECO:0000256" key="1">
    <source>
        <dbReference type="ARBA" id="ARBA00002137"/>
    </source>
</evidence>
<sequence>MSDFNKSRRVFLRTAALGAAAVPLAGLAVGSSNAYAAKPHAEDGHALGYVNDSTTTDSARHQKGQHCSNCVFWAGENSGGWGNCRHPKFADVQVNQNGWCNSYAPAA</sequence>
<evidence type="ECO:0000259" key="10">
    <source>
        <dbReference type="PROSITE" id="PS51373"/>
    </source>
</evidence>